<keyword evidence="2 7" id="KW-0813">Transport</keyword>
<dbReference type="OrthoDB" id="9797472at2"/>
<feature type="transmembrane region" description="Helical" evidence="7">
    <location>
        <begin position="140"/>
        <end position="160"/>
    </location>
</feature>
<feature type="transmembrane region" description="Helical" evidence="7">
    <location>
        <begin position="103"/>
        <end position="128"/>
    </location>
</feature>
<keyword evidence="6 7" id="KW-0472">Membrane</keyword>
<dbReference type="RefSeq" id="WP_133579017.1">
    <property type="nucleotide sequence ID" value="NZ_SNYJ01000002.1"/>
</dbReference>
<evidence type="ECO:0000313" key="10">
    <source>
        <dbReference type="Proteomes" id="UP000295632"/>
    </source>
</evidence>
<comment type="similarity">
    <text evidence="7">Belongs to the binding-protein-dependent transport system permease family.</text>
</comment>
<dbReference type="NCBIfam" id="NF045476">
    <property type="entry name" value="Opp4C"/>
    <property type="match status" value="1"/>
</dbReference>
<dbReference type="GO" id="GO:0005886">
    <property type="term" value="C:plasma membrane"/>
    <property type="evidence" value="ECO:0007669"/>
    <property type="project" value="UniProtKB-SubCell"/>
</dbReference>
<feature type="transmembrane region" description="Helical" evidence="7">
    <location>
        <begin position="37"/>
        <end position="58"/>
    </location>
</feature>
<dbReference type="CDD" id="cd06261">
    <property type="entry name" value="TM_PBP2"/>
    <property type="match status" value="1"/>
</dbReference>
<comment type="subcellular location">
    <subcellularLocation>
        <location evidence="1 7">Cell membrane</location>
        <topology evidence="1 7">Multi-pass membrane protein</topology>
    </subcellularLocation>
</comment>
<keyword evidence="4 7" id="KW-0812">Transmembrane</keyword>
<feature type="transmembrane region" description="Helical" evidence="7">
    <location>
        <begin position="273"/>
        <end position="294"/>
    </location>
</feature>
<name>A0A4R6U6K2_9BACI</name>
<evidence type="ECO:0000256" key="2">
    <source>
        <dbReference type="ARBA" id="ARBA00022448"/>
    </source>
</evidence>
<dbReference type="InterPro" id="IPR000515">
    <property type="entry name" value="MetI-like"/>
</dbReference>
<dbReference type="PROSITE" id="PS50928">
    <property type="entry name" value="ABC_TM1"/>
    <property type="match status" value="1"/>
</dbReference>
<proteinExistence type="inferred from homology"/>
<keyword evidence="10" id="KW-1185">Reference proteome</keyword>
<sequence length="307" mass="33532">MNEQTPLANQEPMLQPIAVRSMSPWAVARRKFLRNKLAMAGLLFLVTLTLLCTIWPMFTSQDLVRINYLQMDQPPSAEHWLGTDANGRDVFVSTLKAGQTSLLIGYSCMIIIILIGTIVGAVAGFFAGKIDALLMRFTDFVMIFPFLVFVIVLNAIFIGWGLTSGPWVLILVISLLSWGGVARLVRGKVLSEKENEYISAAVSIGTRPAGVIRKHLLPNVASVIIVQATLLMATTIVAESGLTFIGFGVPSNVLTWGNMMSAARESEVLREQLWVWGPSAFCVVATLISINFVGEGFKDALNPKSSR</sequence>
<dbReference type="Pfam" id="PF00528">
    <property type="entry name" value="BPD_transp_1"/>
    <property type="match status" value="1"/>
</dbReference>
<evidence type="ECO:0000256" key="5">
    <source>
        <dbReference type="ARBA" id="ARBA00022989"/>
    </source>
</evidence>
<evidence type="ECO:0000313" key="9">
    <source>
        <dbReference type="EMBL" id="TDQ42128.1"/>
    </source>
</evidence>
<dbReference type="SUPFAM" id="SSF161098">
    <property type="entry name" value="MetI-like"/>
    <property type="match status" value="1"/>
</dbReference>
<reference evidence="9 10" key="1">
    <citation type="submission" date="2019-03" db="EMBL/GenBank/DDBJ databases">
        <title>Genomic Encyclopedia of Type Strains, Phase IV (KMG-IV): sequencing the most valuable type-strain genomes for metagenomic binning, comparative biology and taxonomic classification.</title>
        <authorList>
            <person name="Goeker M."/>
        </authorList>
    </citation>
    <scope>NUCLEOTIDE SEQUENCE [LARGE SCALE GENOMIC DNA]</scope>
    <source>
        <strain evidence="9 10">DSM 28697</strain>
    </source>
</reference>
<evidence type="ECO:0000256" key="1">
    <source>
        <dbReference type="ARBA" id="ARBA00004651"/>
    </source>
</evidence>
<dbReference type="Proteomes" id="UP000295632">
    <property type="component" value="Unassembled WGS sequence"/>
</dbReference>
<dbReference type="EMBL" id="SNYJ01000002">
    <property type="protein sequence ID" value="TDQ42128.1"/>
    <property type="molecule type" value="Genomic_DNA"/>
</dbReference>
<dbReference type="GO" id="GO:0055085">
    <property type="term" value="P:transmembrane transport"/>
    <property type="evidence" value="ECO:0007669"/>
    <property type="project" value="InterPro"/>
</dbReference>
<evidence type="ECO:0000256" key="3">
    <source>
        <dbReference type="ARBA" id="ARBA00022475"/>
    </source>
</evidence>
<protein>
    <submittedName>
        <fullName evidence="9">Peptide/nickel transport system permease protein</fullName>
    </submittedName>
</protein>
<evidence type="ECO:0000259" key="8">
    <source>
        <dbReference type="PROSITE" id="PS50928"/>
    </source>
</evidence>
<feature type="transmembrane region" description="Helical" evidence="7">
    <location>
        <begin position="166"/>
        <end position="185"/>
    </location>
</feature>
<comment type="caution">
    <text evidence="9">The sequence shown here is derived from an EMBL/GenBank/DDBJ whole genome shotgun (WGS) entry which is preliminary data.</text>
</comment>
<dbReference type="InterPro" id="IPR050366">
    <property type="entry name" value="BP-dependent_transpt_permease"/>
</dbReference>
<feature type="domain" description="ABC transmembrane type-1" evidence="8">
    <location>
        <begin position="98"/>
        <end position="294"/>
    </location>
</feature>
<dbReference type="AlphaFoldDB" id="A0A4R6U6K2"/>
<evidence type="ECO:0000256" key="4">
    <source>
        <dbReference type="ARBA" id="ARBA00022692"/>
    </source>
</evidence>
<dbReference type="InterPro" id="IPR053523">
    <property type="entry name" value="Oligopeptide_permease_AppC"/>
</dbReference>
<keyword evidence="5 7" id="KW-1133">Transmembrane helix</keyword>
<dbReference type="PANTHER" id="PTHR43386">
    <property type="entry name" value="OLIGOPEPTIDE TRANSPORT SYSTEM PERMEASE PROTEIN APPC"/>
    <property type="match status" value="1"/>
</dbReference>
<evidence type="ECO:0000256" key="7">
    <source>
        <dbReference type="RuleBase" id="RU363032"/>
    </source>
</evidence>
<keyword evidence="3" id="KW-1003">Cell membrane</keyword>
<dbReference type="InterPro" id="IPR025966">
    <property type="entry name" value="OppC_N"/>
</dbReference>
<dbReference type="PANTHER" id="PTHR43386:SF1">
    <property type="entry name" value="D,D-DIPEPTIDE TRANSPORT SYSTEM PERMEASE PROTEIN DDPC-RELATED"/>
    <property type="match status" value="1"/>
</dbReference>
<feature type="transmembrane region" description="Helical" evidence="7">
    <location>
        <begin position="216"/>
        <end position="238"/>
    </location>
</feature>
<dbReference type="Pfam" id="PF12911">
    <property type="entry name" value="OppC_N"/>
    <property type="match status" value="1"/>
</dbReference>
<dbReference type="InterPro" id="IPR035906">
    <property type="entry name" value="MetI-like_sf"/>
</dbReference>
<evidence type="ECO:0000256" key="6">
    <source>
        <dbReference type="ARBA" id="ARBA00023136"/>
    </source>
</evidence>
<accession>A0A4R6U6K2</accession>
<organism evidence="9 10">
    <name type="scientific">Aureibacillus halotolerans</name>
    <dbReference type="NCBI Taxonomy" id="1508390"/>
    <lineage>
        <taxon>Bacteria</taxon>
        <taxon>Bacillati</taxon>
        <taxon>Bacillota</taxon>
        <taxon>Bacilli</taxon>
        <taxon>Bacillales</taxon>
        <taxon>Bacillaceae</taxon>
        <taxon>Aureibacillus</taxon>
    </lineage>
</organism>
<gene>
    <name evidence="9" type="ORF">EV213_102158</name>
</gene>
<dbReference type="Gene3D" id="1.10.3720.10">
    <property type="entry name" value="MetI-like"/>
    <property type="match status" value="1"/>
</dbReference>